<keyword evidence="2" id="KW-0809">Transit peptide</keyword>
<evidence type="ECO:0000256" key="3">
    <source>
        <dbReference type="ARBA" id="ARBA00023186"/>
    </source>
</evidence>
<dbReference type="RefSeq" id="WP_066702954.1">
    <property type="nucleotide sequence ID" value="NZ_AP018664.1"/>
</dbReference>
<reference evidence="4 5" key="1">
    <citation type="submission" date="2018-05" db="EMBL/GenBank/DDBJ databases">
        <title>Complete Genome Sequence of the Nonylphenol-Degrading Bacterium Sphingobium amiense DSM 16289T.</title>
        <authorList>
            <person name="Ootsuka M."/>
            <person name="Nishizawa T."/>
            <person name="Ohta H."/>
        </authorList>
    </citation>
    <scope>NUCLEOTIDE SEQUENCE [LARGE SCALE GENOMIC DNA]</scope>
    <source>
        <strain evidence="4 5">DSM 16289</strain>
    </source>
</reference>
<organism evidence="4 5">
    <name type="scientific">Sphingobium amiense</name>
    <dbReference type="NCBI Taxonomy" id="135719"/>
    <lineage>
        <taxon>Bacteria</taxon>
        <taxon>Pseudomonadati</taxon>
        <taxon>Pseudomonadota</taxon>
        <taxon>Alphaproteobacteria</taxon>
        <taxon>Sphingomonadales</taxon>
        <taxon>Sphingomonadaceae</taxon>
        <taxon>Sphingobium</taxon>
    </lineage>
</organism>
<protein>
    <submittedName>
        <fullName evidence="4">ATPase</fullName>
    </submittedName>
</protein>
<evidence type="ECO:0000256" key="2">
    <source>
        <dbReference type="ARBA" id="ARBA00022946"/>
    </source>
</evidence>
<evidence type="ECO:0000313" key="5">
    <source>
        <dbReference type="Proteomes" id="UP000279959"/>
    </source>
</evidence>
<dbReference type="KEGG" id="sami:SAMIE_1024830"/>
<dbReference type="Pfam" id="PF07542">
    <property type="entry name" value="ATP12"/>
    <property type="match status" value="1"/>
</dbReference>
<dbReference type="EMBL" id="AP018664">
    <property type="protein sequence ID" value="BBD98982.1"/>
    <property type="molecule type" value="Genomic_DNA"/>
</dbReference>
<name>A0A494WDZ9_9SPHN</name>
<dbReference type="InterPro" id="IPR011419">
    <property type="entry name" value="ATP12_ATP_synth-F1-assembly"/>
</dbReference>
<keyword evidence="5" id="KW-1185">Reference proteome</keyword>
<dbReference type="AlphaFoldDB" id="A0A494WDZ9"/>
<dbReference type="Proteomes" id="UP000279959">
    <property type="component" value="Chromosome"/>
</dbReference>
<evidence type="ECO:0000256" key="1">
    <source>
        <dbReference type="ARBA" id="ARBA00008231"/>
    </source>
</evidence>
<dbReference type="InterPro" id="IPR042272">
    <property type="entry name" value="ATP12_ATP_synth-F1-assembly_N"/>
</dbReference>
<dbReference type="Gene3D" id="1.10.3580.10">
    <property type="entry name" value="ATP12 ATPase"/>
    <property type="match status" value="1"/>
</dbReference>
<accession>A0A494WDZ9</accession>
<gene>
    <name evidence="4" type="ORF">SAMIE_1024830</name>
</gene>
<comment type="similarity">
    <text evidence="1">Belongs to the ATP12 family.</text>
</comment>
<dbReference type="SUPFAM" id="SSF160909">
    <property type="entry name" value="ATP12-like"/>
    <property type="match status" value="1"/>
</dbReference>
<keyword evidence="3" id="KW-0143">Chaperone</keyword>
<dbReference type="PANTHER" id="PTHR21013:SF10">
    <property type="entry name" value="ATP SYNTHASE MITOCHONDRIAL F1 COMPLEX ASSEMBLY FACTOR 2"/>
    <property type="match status" value="1"/>
</dbReference>
<dbReference type="GO" id="GO:0043461">
    <property type="term" value="P:proton-transporting ATP synthase complex assembly"/>
    <property type="evidence" value="ECO:0007669"/>
    <property type="project" value="InterPro"/>
</dbReference>
<dbReference type="InterPro" id="IPR023335">
    <property type="entry name" value="ATP12_ortho_dom_sf"/>
</dbReference>
<proteinExistence type="inferred from homology"/>
<sequence>MKRFYKEVALTKAEGGWSIALDARPVRTPARALLVLPTPALAEAVADEWRGQGDTVDPASMAMTGLANAAIDHVATDPAAFAATIARYAQSDLLCYRADGPDALVARQEAAWNPLLEWARARYDVAFAVTQGIIPVPQPEETLSRLAAAVLTLDPFTMAGLSTLVTISGSLVCGLAIVEGGHNPESIWRAAEIDEAWQVEQWGEDAEATARSARRYADFATAAAFCALCRNRND</sequence>
<dbReference type="Gene3D" id="3.30.2180.10">
    <property type="entry name" value="ATP12-like"/>
    <property type="match status" value="1"/>
</dbReference>
<evidence type="ECO:0000313" key="4">
    <source>
        <dbReference type="EMBL" id="BBD98982.1"/>
    </source>
</evidence>
<dbReference type="PANTHER" id="PTHR21013">
    <property type="entry name" value="ATP SYNTHASE MITOCHONDRIAL F1 COMPLEX ASSEMBLY FACTOR 2/ATP12 PROTEIN, MITOCHONDRIAL PRECURSOR"/>
    <property type="match status" value="1"/>
</dbReference>